<feature type="region of interest" description="Disordered" evidence="1">
    <location>
        <begin position="408"/>
        <end position="439"/>
    </location>
</feature>
<gene>
    <name evidence="2" type="ORF">EDB92DRAFT_1934430</name>
</gene>
<dbReference type="AlphaFoldDB" id="A0AAD4LNZ7"/>
<evidence type="ECO:0000313" key="3">
    <source>
        <dbReference type="Proteomes" id="UP001201163"/>
    </source>
</evidence>
<organism evidence="2 3">
    <name type="scientific">Lactarius akahatsu</name>
    <dbReference type="NCBI Taxonomy" id="416441"/>
    <lineage>
        <taxon>Eukaryota</taxon>
        <taxon>Fungi</taxon>
        <taxon>Dikarya</taxon>
        <taxon>Basidiomycota</taxon>
        <taxon>Agaricomycotina</taxon>
        <taxon>Agaricomycetes</taxon>
        <taxon>Russulales</taxon>
        <taxon>Russulaceae</taxon>
        <taxon>Lactarius</taxon>
    </lineage>
</organism>
<feature type="compositionally biased region" description="Basic and acidic residues" evidence="1">
    <location>
        <begin position="413"/>
        <end position="428"/>
    </location>
</feature>
<proteinExistence type="predicted"/>
<evidence type="ECO:0000313" key="2">
    <source>
        <dbReference type="EMBL" id="KAH8994014.1"/>
    </source>
</evidence>
<dbReference type="Proteomes" id="UP001201163">
    <property type="component" value="Unassembled WGS sequence"/>
</dbReference>
<reference evidence="2" key="1">
    <citation type="submission" date="2022-01" db="EMBL/GenBank/DDBJ databases">
        <title>Comparative genomics reveals a dynamic genome evolution in the ectomycorrhizal milk-cap (Lactarius) mushrooms.</title>
        <authorList>
            <consortium name="DOE Joint Genome Institute"/>
            <person name="Lebreton A."/>
            <person name="Tang N."/>
            <person name="Kuo A."/>
            <person name="LaButti K."/>
            <person name="Drula E."/>
            <person name="Barry K."/>
            <person name="Clum A."/>
            <person name="Lipzen A."/>
            <person name="Mousain D."/>
            <person name="Ng V."/>
            <person name="Wang R."/>
            <person name="Wang X."/>
            <person name="Dai Y."/>
            <person name="Henrissat B."/>
            <person name="Grigoriev I.V."/>
            <person name="Guerin-Laguette A."/>
            <person name="Yu F."/>
            <person name="Martin F.M."/>
        </authorList>
    </citation>
    <scope>NUCLEOTIDE SEQUENCE</scope>
    <source>
        <strain evidence="2">QP</strain>
    </source>
</reference>
<dbReference type="EMBL" id="JAKELL010000016">
    <property type="protein sequence ID" value="KAH8994014.1"/>
    <property type="molecule type" value="Genomic_DNA"/>
</dbReference>
<sequence>MTQLPADLLDLLNQAYFLHLLANDPSKVLPAGKSLLSVMSRPHVRRRGDDEPPTLQEKVEEMVHKAFWDEALQSLSSREPSIQLPRLKLMVNDLHVALRPLFPAEHPILTSLSAPLPPTSSPLLTTVNFSHDILVALRRRCAPARDAYIDTLLASLADPPTHTPDLAKLVIETTRSLLTLAETMKDDLSQFVLGSMGEVQLSATIADQARLQERALVLDLWGQSVIQEDITTWLADLSQPYMLAVGPTSCKWVLRLVQALGAADPVTCSLPTKPLTPEDGAPPPVPNTLPPPFFFSAPELFYIQNFLQAIVIAAALRALLPTSVPPPEHFMYRIWTLLLASVNEENGAEDARLINLADELVRASSLVDDEAGKLRAAVARTVRANDPVFLLLQRRLLSTLAERLARAPTAPVHRKDAPTEMRTGRREQTTLNVTSEERTEAEAFDVKGFGDPVLTGAIEEGFKKLRTAVRWIESIWADLLEPRSMANGTDERHDR</sequence>
<comment type="caution">
    <text evidence="2">The sequence shown here is derived from an EMBL/GenBank/DDBJ whole genome shotgun (WGS) entry which is preliminary data.</text>
</comment>
<accession>A0AAD4LNZ7</accession>
<keyword evidence="3" id="KW-1185">Reference proteome</keyword>
<evidence type="ECO:0000256" key="1">
    <source>
        <dbReference type="SAM" id="MobiDB-lite"/>
    </source>
</evidence>
<protein>
    <submittedName>
        <fullName evidence="2">Uncharacterized protein</fullName>
    </submittedName>
</protein>
<name>A0AAD4LNZ7_9AGAM</name>